<keyword evidence="1" id="KW-1133">Transmembrane helix</keyword>
<evidence type="ECO:0000313" key="3">
    <source>
        <dbReference type="EMBL" id="HIS79465.1"/>
    </source>
</evidence>
<name>A0A9D1FUB8_9FIRM</name>
<reference evidence="3" key="2">
    <citation type="journal article" date="2021" name="PeerJ">
        <title>Extensive microbial diversity within the chicken gut microbiome revealed by metagenomics and culture.</title>
        <authorList>
            <person name="Gilroy R."/>
            <person name="Ravi A."/>
            <person name="Getino M."/>
            <person name="Pursley I."/>
            <person name="Horton D.L."/>
            <person name="Alikhan N.F."/>
            <person name="Baker D."/>
            <person name="Gharbi K."/>
            <person name="Hall N."/>
            <person name="Watson M."/>
            <person name="Adriaenssens E.M."/>
            <person name="Foster-Nyarko E."/>
            <person name="Jarju S."/>
            <person name="Secka A."/>
            <person name="Antonio M."/>
            <person name="Oren A."/>
            <person name="Chaudhuri R.R."/>
            <person name="La Ragione R."/>
            <person name="Hildebrand F."/>
            <person name="Pallen M.J."/>
        </authorList>
    </citation>
    <scope>NUCLEOTIDE SEQUENCE</scope>
    <source>
        <strain evidence="3">6086</strain>
    </source>
</reference>
<dbReference type="InterPro" id="IPR036938">
    <property type="entry name" value="PAP2/HPO_sf"/>
</dbReference>
<proteinExistence type="predicted"/>
<protein>
    <submittedName>
        <fullName evidence="3">Phosphatase PAP2 family protein</fullName>
    </submittedName>
</protein>
<accession>A0A9D1FUB8</accession>
<dbReference type="SMART" id="SM00014">
    <property type="entry name" value="acidPPc"/>
    <property type="match status" value="1"/>
</dbReference>
<dbReference type="SUPFAM" id="SSF48317">
    <property type="entry name" value="Acid phosphatase/Vanadium-dependent haloperoxidase"/>
    <property type="match status" value="1"/>
</dbReference>
<gene>
    <name evidence="3" type="ORF">IAD03_08855</name>
</gene>
<evidence type="ECO:0000259" key="2">
    <source>
        <dbReference type="SMART" id="SM00014"/>
    </source>
</evidence>
<keyword evidence="1" id="KW-0812">Transmembrane</keyword>
<feature type="transmembrane region" description="Helical" evidence="1">
    <location>
        <begin position="123"/>
        <end position="141"/>
    </location>
</feature>
<feature type="transmembrane region" description="Helical" evidence="1">
    <location>
        <begin position="20"/>
        <end position="45"/>
    </location>
</feature>
<sequence length="187" mass="20823">MDVAILEFFRDFLHNDFTRFFFPLVSFLGNAGLIWLAAAVVLLCVRRWRRVGVLLLAALAITFLLNDIVLKNIVERPRPFVDHPELIPPIRLPSGFSFPSGHSASSFAAAAVLLFCGKRWWGIAAVILAALIAFSRAFLFVHYPSDVLIGSLLGFAVGTACVFLARRFFPSETPLGVWEMGKNKKQE</sequence>
<dbReference type="PANTHER" id="PTHR14969:SF13">
    <property type="entry name" value="AT30094P"/>
    <property type="match status" value="1"/>
</dbReference>
<dbReference type="InterPro" id="IPR000326">
    <property type="entry name" value="PAP2/HPO"/>
</dbReference>
<keyword evidence="1" id="KW-0472">Membrane</keyword>
<feature type="transmembrane region" description="Helical" evidence="1">
    <location>
        <begin position="52"/>
        <end position="74"/>
    </location>
</feature>
<evidence type="ECO:0000256" key="1">
    <source>
        <dbReference type="SAM" id="Phobius"/>
    </source>
</evidence>
<comment type="caution">
    <text evidence="3">The sequence shown here is derived from an EMBL/GenBank/DDBJ whole genome shotgun (WGS) entry which is preliminary data.</text>
</comment>
<feature type="transmembrane region" description="Helical" evidence="1">
    <location>
        <begin position="147"/>
        <end position="165"/>
    </location>
</feature>
<dbReference type="Gene3D" id="1.20.144.10">
    <property type="entry name" value="Phosphatidic acid phosphatase type 2/haloperoxidase"/>
    <property type="match status" value="2"/>
</dbReference>
<feature type="domain" description="Phosphatidic acid phosphatase type 2/haloperoxidase" evidence="2">
    <location>
        <begin position="53"/>
        <end position="162"/>
    </location>
</feature>
<evidence type="ECO:0000313" key="4">
    <source>
        <dbReference type="Proteomes" id="UP000824141"/>
    </source>
</evidence>
<reference evidence="3" key="1">
    <citation type="submission" date="2020-10" db="EMBL/GenBank/DDBJ databases">
        <authorList>
            <person name="Gilroy R."/>
        </authorList>
    </citation>
    <scope>NUCLEOTIDE SEQUENCE</scope>
    <source>
        <strain evidence="3">6086</strain>
    </source>
</reference>
<dbReference type="Pfam" id="PF01569">
    <property type="entry name" value="PAP2"/>
    <property type="match status" value="1"/>
</dbReference>
<dbReference type="PANTHER" id="PTHR14969">
    <property type="entry name" value="SPHINGOSINE-1-PHOSPHATE PHOSPHOHYDROLASE"/>
    <property type="match status" value="1"/>
</dbReference>
<dbReference type="Proteomes" id="UP000824141">
    <property type="component" value="Unassembled WGS sequence"/>
</dbReference>
<dbReference type="AlphaFoldDB" id="A0A9D1FUB8"/>
<dbReference type="EMBL" id="DVJM01000187">
    <property type="protein sequence ID" value="HIS79465.1"/>
    <property type="molecule type" value="Genomic_DNA"/>
</dbReference>
<organism evidence="3 4">
    <name type="scientific">Candidatus Caccousia stercoris</name>
    <dbReference type="NCBI Taxonomy" id="2840723"/>
    <lineage>
        <taxon>Bacteria</taxon>
        <taxon>Bacillati</taxon>
        <taxon>Bacillota</taxon>
        <taxon>Clostridia</taxon>
        <taxon>Eubacteriales</taxon>
        <taxon>Oscillospiraceae</taxon>
        <taxon>Oscillospiraceae incertae sedis</taxon>
        <taxon>Candidatus Caccousia</taxon>
    </lineage>
</organism>